<feature type="binding site" evidence="3">
    <location>
        <position position="8"/>
    </location>
    <ligand>
        <name>phosphate</name>
        <dbReference type="ChEBI" id="CHEBI:43474"/>
    </ligand>
</feature>
<proteinExistence type="inferred from homology"/>
<dbReference type="AlphaFoldDB" id="A0A345DDX3"/>
<dbReference type="GO" id="GO:0019509">
    <property type="term" value="P:L-methionine salvage from methylthioadenosine"/>
    <property type="evidence" value="ECO:0007669"/>
    <property type="project" value="TreeGrafter"/>
</dbReference>
<evidence type="ECO:0000256" key="2">
    <source>
        <dbReference type="ARBA" id="ARBA00022679"/>
    </source>
</evidence>
<dbReference type="NCBIfam" id="NF006599">
    <property type="entry name" value="PRK09136.1"/>
    <property type="match status" value="1"/>
</dbReference>
<protein>
    <recommendedName>
        <fullName evidence="3">Probable 6-oxopurine nucleoside phosphorylase</fullName>
        <ecNumber evidence="3">2.4.2.1</ecNumber>
    </recommendedName>
    <alternativeName>
        <fullName evidence="3">Purine nucleoside phosphorylase</fullName>
        <shortName evidence="3">PNP</shortName>
    </alternativeName>
</protein>
<comment type="catalytic activity">
    <reaction evidence="3">
        <text>a purine D-ribonucleoside + phosphate = a purine nucleobase + alpha-D-ribose 1-phosphate</text>
        <dbReference type="Rhea" id="RHEA:19805"/>
        <dbReference type="ChEBI" id="CHEBI:26386"/>
        <dbReference type="ChEBI" id="CHEBI:43474"/>
        <dbReference type="ChEBI" id="CHEBI:57720"/>
        <dbReference type="ChEBI" id="CHEBI:142355"/>
        <dbReference type="EC" id="2.4.2.1"/>
    </reaction>
</comment>
<feature type="binding site" evidence="3">
    <location>
        <position position="184"/>
    </location>
    <ligand>
        <name>phosphate</name>
        <dbReference type="ChEBI" id="CHEBI:43474"/>
    </ligand>
</feature>
<dbReference type="EMBL" id="CP031124">
    <property type="protein sequence ID" value="AXF86561.1"/>
    <property type="molecule type" value="Genomic_DNA"/>
</dbReference>
<comment type="miscellaneous">
    <text evidence="3">Although this enzyme belongs to the family of MTA phosphorylases based on sequence homology, it has been shown that conserved amino acid substitutions in the substrate binding pocket convert the substrate specificity of this enzyme from 6-aminopurines to 6-oxopurines.</text>
</comment>
<dbReference type="Pfam" id="PF01048">
    <property type="entry name" value="PNP_UDP_1"/>
    <property type="match status" value="1"/>
</dbReference>
<keyword evidence="1 3" id="KW-0328">Glycosyltransferase</keyword>
<feature type="binding site" evidence="3">
    <location>
        <position position="183"/>
    </location>
    <ligand>
        <name>substrate</name>
    </ligand>
</feature>
<name>A0A345DDX3_9BURK</name>
<evidence type="ECO:0000256" key="3">
    <source>
        <dbReference type="HAMAP-Rule" id="MF_01963"/>
    </source>
</evidence>
<dbReference type="PANTHER" id="PTHR42679:SF2">
    <property type="entry name" value="S-METHYL-5'-THIOADENOSINE PHOSPHORYLASE"/>
    <property type="match status" value="1"/>
</dbReference>
<organism evidence="5 6">
    <name type="scientific">Ephemeroptericola cinctiostellae</name>
    <dbReference type="NCBI Taxonomy" id="2268024"/>
    <lineage>
        <taxon>Bacteria</taxon>
        <taxon>Pseudomonadati</taxon>
        <taxon>Pseudomonadota</taxon>
        <taxon>Betaproteobacteria</taxon>
        <taxon>Burkholderiales</taxon>
        <taxon>Burkholderiaceae</taxon>
        <taxon>Ephemeroptericola</taxon>
    </lineage>
</organism>
<gene>
    <name evidence="5" type="ORF">DTO96_102316</name>
</gene>
<keyword evidence="3" id="KW-0660">Purine salvage</keyword>
<dbReference type="InterPro" id="IPR035994">
    <property type="entry name" value="Nucleoside_phosphorylase_sf"/>
</dbReference>
<dbReference type="GO" id="GO:0005829">
    <property type="term" value="C:cytosol"/>
    <property type="evidence" value="ECO:0007669"/>
    <property type="project" value="TreeGrafter"/>
</dbReference>
<sequence>MLGVIAGSGLQRLAHLENIRREIVRTPFGETSCALTIGELSGVEVVFLNRHGYGHTLAPHQINYRANVWALQKMGVDNICAIGSTGSMMADIQPGQLVIPDDVIDYTSGRVGTYFEGPDHPIVYTDLSEPFDRASREVLLSAANRAGEAVVSTATYACTNGPRLETRAEVKRMAMDGAHVVGMTLMPEAALAKELDLPYAAIVVCTNYAAGVGEHIAHDLNQWRALREQSLIKVENVLLQWVACSA</sequence>
<keyword evidence="2 3" id="KW-0808">Transferase</keyword>
<keyword evidence="6" id="KW-1185">Reference proteome</keyword>
<comment type="function">
    <text evidence="3">Purine nucleoside phosphorylase which is highly specific for 6-oxopurine nucleosides. Cleaves guanosine or inosine to respective bases and sugar-1-phosphate molecules. Involved in purine salvage.</text>
</comment>
<dbReference type="PANTHER" id="PTHR42679">
    <property type="entry name" value="S-METHYL-5'-THIOADENOSINE PHOSPHORYLASE"/>
    <property type="match status" value="1"/>
</dbReference>
<feature type="binding site" evidence="3">
    <location>
        <begin position="50"/>
        <end position="51"/>
    </location>
    <ligand>
        <name>phosphate</name>
        <dbReference type="ChEBI" id="CHEBI:43474"/>
    </ligand>
</feature>
<reference evidence="6" key="1">
    <citation type="submission" date="2018-07" db="EMBL/GenBank/DDBJ databases">
        <authorList>
            <person name="Kim H."/>
        </authorList>
    </citation>
    <scope>NUCLEOTIDE SEQUENCE [LARGE SCALE GENOMIC DNA]</scope>
    <source>
        <strain evidence="6">F02</strain>
    </source>
</reference>
<evidence type="ECO:0000313" key="6">
    <source>
        <dbReference type="Proteomes" id="UP000252182"/>
    </source>
</evidence>
<feature type="domain" description="Nucleoside phosphorylase" evidence="4">
    <location>
        <begin position="2"/>
        <end position="225"/>
    </location>
</feature>
<evidence type="ECO:0000313" key="5">
    <source>
        <dbReference type="EMBL" id="AXF86561.1"/>
    </source>
</evidence>
<dbReference type="HAMAP" id="MF_01963">
    <property type="entry name" value="MTAP"/>
    <property type="match status" value="1"/>
</dbReference>
<accession>A0A345DDX3</accession>
<dbReference type="Gene3D" id="3.40.50.1580">
    <property type="entry name" value="Nucleoside phosphorylase domain"/>
    <property type="match status" value="1"/>
</dbReference>
<feature type="binding site" evidence="3">
    <location>
        <begin position="207"/>
        <end position="209"/>
    </location>
    <ligand>
        <name>substrate</name>
    </ligand>
</feature>
<dbReference type="GO" id="GO:0006166">
    <property type="term" value="P:purine ribonucleoside salvage"/>
    <property type="evidence" value="ECO:0007669"/>
    <property type="project" value="UniProtKB-UniRule"/>
</dbReference>
<dbReference type="InterPro" id="IPR010044">
    <property type="entry name" value="MTAP"/>
</dbReference>
<dbReference type="InterPro" id="IPR000845">
    <property type="entry name" value="Nucleoside_phosphorylase_d"/>
</dbReference>
<evidence type="ECO:0000259" key="4">
    <source>
        <dbReference type="Pfam" id="PF01048"/>
    </source>
</evidence>
<dbReference type="SUPFAM" id="SSF53167">
    <property type="entry name" value="Purine and uridine phosphorylases"/>
    <property type="match status" value="1"/>
</dbReference>
<evidence type="ECO:0000256" key="1">
    <source>
        <dbReference type="ARBA" id="ARBA00022676"/>
    </source>
</evidence>
<feature type="site" description="Important for substrate specificity" evidence="3">
    <location>
        <position position="220"/>
    </location>
</feature>
<feature type="site" description="Important for substrate specificity" evidence="3">
    <location>
        <position position="165"/>
    </location>
</feature>
<dbReference type="Proteomes" id="UP000252182">
    <property type="component" value="Chromosome"/>
</dbReference>
<dbReference type="OrthoDB" id="1523230at2"/>
<dbReference type="EC" id="2.4.2.1" evidence="3"/>
<dbReference type="CDD" id="cd09010">
    <property type="entry name" value="MTAP_SsMTAPII_like_MTIP"/>
    <property type="match status" value="1"/>
</dbReference>
<comment type="pathway">
    <text evidence="3">Purine metabolism; purine nucleoside salvage.</text>
</comment>
<dbReference type="KEGG" id="hyf:DTO96_102316"/>
<comment type="caution">
    <text evidence="3">Lacks conserved residue(s) required for the propagation of feature annotation.</text>
</comment>
<comment type="similarity">
    <text evidence="3">Belongs to the PNP/MTAP phosphorylase family. MTAP subfamily.</text>
</comment>
<comment type="subunit">
    <text evidence="3">Homohexamer. Dimer of a homotrimer.</text>
</comment>
<dbReference type="UniPathway" id="UPA00606"/>
<dbReference type="GO" id="GO:0017061">
    <property type="term" value="F:S-methyl-5-thioadenosine phosphorylase activity"/>
    <property type="evidence" value="ECO:0007669"/>
    <property type="project" value="InterPro"/>
</dbReference>